<evidence type="ECO:0008006" key="9">
    <source>
        <dbReference type="Google" id="ProtNLM"/>
    </source>
</evidence>
<dbReference type="PANTHER" id="PTHR30213:SF0">
    <property type="entry name" value="UPF0761 MEMBRANE PROTEIN YIHY"/>
    <property type="match status" value="1"/>
</dbReference>
<dbReference type="NCBIfam" id="TIGR00765">
    <property type="entry name" value="yihY_not_rbn"/>
    <property type="match status" value="1"/>
</dbReference>
<keyword evidence="8" id="KW-1185">Reference proteome</keyword>
<dbReference type="PANTHER" id="PTHR30213">
    <property type="entry name" value="INNER MEMBRANE PROTEIN YHJD"/>
    <property type="match status" value="1"/>
</dbReference>
<evidence type="ECO:0000256" key="2">
    <source>
        <dbReference type="ARBA" id="ARBA00022475"/>
    </source>
</evidence>
<dbReference type="InterPro" id="IPR017039">
    <property type="entry name" value="Virul_fac_BrkB"/>
</dbReference>
<dbReference type="RefSeq" id="WP_284310223.1">
    <property type="nucleotide sequence ID" value="NZ_BSPC01000005.1"/>
</dbReference>
<keyword evidence="4 6" id="KW-1133">Transmembrane helix</keyword>
<feature type="transmembrane region" description="Helical" evidence="6">
    <location>
        <begin position="132"/>
        <end position="155"/>
    </location>
</feature>
<keyword evidence="5 6" id="KW-0472">Membrane</keyword>
<organism evidence="7 8">
    <name type="scientific">Labrys miyagiensis</name>
    <dbReference type="NCBI Taxonomy" id="346912"/>
    <lineage>
        <taxon>Bacteria</taxon>
        <taxon>Pseudomonadati</taxon>
        <taxon>Pseudomonadota</taxon>
        <taxon>Alphaproteobacteria</taxon>
        <taxon>Hyphomicrobiales</taxon>
        <taxon>Xanthobacteraceae</taxon>
        <taxon>Labrys</taxon>
    </lineage>
</organism>
<dbReference type="Proteomes" id="UP001156882">
    <property type="component" value="Unassembled WGS sequence"/>
</dbReference>
<evidence type="ECO:0000256" key="3">
    <source>
        <dbReference type="ARBA" id="ARBA00022692"/>
    </source>
</evidence>
<sequence length="271" mass="29485">MKRFFNLIWRMVVRTSAHDDYALASHMALSSLTAMFPFLIFVASLAGVLGTGQLQGEVVKLLFETWPHAVSEPIAEEVNNVLGNSRPGLVTISAIVAITLASNGVEAIRIGVNRAYGLVETRSFWLCRLESLLFVFVASLALVTLALLVVLWPVMWQAAISFAPFLEPLAPIIQIARYGITLLVLGSAIMLVHIFLVASSPPLRQIWPGALLTLALWLVGGGVFSIYITDFNTYSKLYAGLGSVFAALFFLWLVAIAFLLGAEFNAALAEK</sequence>
<evidence type="ECO:0000313" key="8">
    <source>
        <dbReference type="Proteomes" id="UP001156882"/>
    </source>
</evidence>
<evidence type="ECO:0000256" key="1">
    <source>
        <dbReference type="ARBA" id="ARBA00004651"/>
    </source>
</evidence>
<feature type="transmembrane region" description="Helical" evidence="6">
    <location>
        <begin position="210"/>
        <end position="228"/>
    </location>
</feature>
<feature type="transmembrane region" description="Helical" evidence="6">
    <location>
        <begin position="89"/>
        <end position="112"/>
    </location>
</feature>
<keyword evidence="3 6" id="KW-0812">Transmembrane</keyword>
<dbReference type="PIRSF" id="PIRSF035875">
    <property type="entry name" value="RNase_BN"/>
    <property type="match status" value="1"/>
</dbReference>
<feature type="transmembrane region" description="Helical" evidence="6">
    <location>
        <begin position="240"/>
        <end position="262"/>
    </location>
</feature>
<comment type="caution">
    <text evidence="7">The sequence shown here is derived from an EMBL/GenBank/DDBJ whole genome shotgun (WGS) entry which is preliminary data.</text>
</comment>
<feature type="transmembrane region" description="Helical" evidence="6">
    <location>
        <begin position="175"/>
        <end position="198"/>
    </location>
</feature>
<dbReference type="EMBL" id="BSPC01000005">
    <property type="protein sequence ID" value="GLS17402.1"/>
    <property type="molecule type" value="Genomic_DNA"/>
</dbReference>
<protein>
    <recommendedName>
        <fullName evidence="9">YihY/virulence factor BrkB family protein</fullName>
    </recommendedName>
</protein>
<evidence type="ECO:0000256" key="4">
    <source>
        <dbReference type="ARBA" id="ARBA00022989"/>
    </source>
</evidence>
<accession>A0ABQ6CAI5</accession>
<keyword evidence="2" id="KW-1003">Cell membrane</keyword>
<evidence type="ECO:0000256" key="5">
    <source>
        <dbReference type="ARBA" id="ARBA00023136"/>
    </source>
</evidence>
<proteinExistence type="predicted"/>
<gene>
    <name evidence="7" type="ORF">GCM10007874_04170</name>
</gene>
<evidence type="ECO:0000256" key="6">
    <source>
        <dbReference type="SAM" id="Phobius"/>
    </source>
</evidence>
<feature type="transmembrane region" description="Helical" evidence="6">
    <location>
        <begin position="21"/>
        <end position="46"/>
    </location>
</feature>
<dbReference type="Pfam" id="PF03631">
    <property type="entry name" value="Virul_fac_BrkB"/>
    <property type="match status" value="1"/>
</dbReference>
<name>A0ABQ6CAI5_9HYPH</name>
<reference evidence="8" key="1">
    <citation type="journal article" date="2019" name="Int. J. Syst. Evol. Microbiol.">
        <title>The Global Catalogue of Microorganisms (GCM) 10K type strain sequencing project: providing services to taxonomists for standard genome sequencing and annotation.</title>
        <authorList>
            <consortium name="The Broad Institute Genomics Platform"/>
            <consortium name="The Broad Institute Genome Sequencing Center for Infectious Disease"/>
            <person name="Wu L."/>
            <person name="Ma J."/>
        </authorList>
    </citation>
    <scope>NUCLEOTIDE SEQUENCE [LARGE SCALE GENOMIC DNA]</scope>
    <source>
        <strain evidence="8">NBRC 101365</strain>
    </source>
</reference>
<evidence type="ECO:0000313" key="7">
    <source>
        <dbReference type="EMBL" id="GLS17402.1"/>
    </source>
</evidence>
<comment type="subcellular location">
    <subcellularLocation>
        <location evidence="1">Cell membrane</location>
        <topology evidence="1">Multi-pass membrane protein</topology>
    </subcellularLocation>
</comment>